<protein>
    <submittedName>
        <fullName evidence="1">Uncharacterized protein</fullName>
    </submittedName>
</protein>
<sequence length="63" mass="7257">MNGKLLRQNTAARVCHSCLQKQMLNWPIKRPQSLALWVRCVNKWKLYEQCSRPVASVGVGFRG</sequence>
<accession>A0A0E9T139</accession>
<organism evidence="1">
    <name type="scientific">Anguilla anguilla</name>
    <name type="common">European freshwater eel</name>
    <name type="synonym">Muraena anguilla</name>
    <dbReference type="NCBI Taxonomy" id="7936"/>
    <lineage>
        <taxon>Eukaryota</taxon>
        <taxon>Metazoa</taxon>
        <taxon>Chordata</taxon>
        <taxon>Craniata</taxon>
        <taxon>Vertebrata</taxon>
        <taxon>Euteleostomi</taxon>
        <taxon>Actinopterygii</taxon>
        <taxon>Neopterygii</taxon>
        <taxon>Teleostei</taxon>
        <taxon>Anguilliformes</taxon>
        <taxon>Anguillidae</taxon>
        <taxon>Anguilla</taxon>
    </lineage>
</organism>
<dbReference type="AlphaFoldDB" id="A0A0E9T139"/>
<proteinExistence type="predicted"/>
<reference evidence="1" key="1">
    <citation type="submission" date="2014-11" db="EMBL/GenBank/DDBJ databases">
        <authorList>
            <person name="Amaro Gonzalez C."/>
        </authorList>
    </citation>
    <scope>NUCLEOTIDE SEQUENCE</scope>
</reference>
<name>A0A0E9T139_ANGAN</name>
<dbReference type="EMBL" id="GBXM01061263">
    <property type="protein sequence ID" value="JAH47314.1"/>
    <property type="molecule type" value="Transcribed_RNA"/>
</dbReference>
<reference evidence="1" key="2">
    <citation type="journal article" date="2015" name="Fish Shellfish Immunol.">
        <title>Early steps in the European eel (Anguilla anguilla)-Vibrio vulnificus interaction in the gills: Role of the RtxA13 toxin.</title>
        <authorList>
            <person name="Callol A."/>
            <person name="Pajuelo D."/>
            <person name="Ebbesson L."/>
            <person name="Teles M."/>
            <person name="MacKenzie S."/>
            <person name="Amaro C."/>
        </authorList>
    </citation>
    <scope>NUCLEOTIDE SEQUENCE</scope>
</reference>
<evidence type="ECO:0000313" key="1">
    <source>
        <dbReference type="EMBL" id="JAH47314.1"/>
    </source>
</evidence>